<proteinExistence type="predicted"/>
<dbReference type="AlphaFoldDB" id="A0A2M4DQ48"/>
<dbReference type="EMBL" id="GGFL01015515">
    <property type="protein sequence ID" value="MBW79693.1"/>
    <property type="molecule type" value="Transcribed_RNA"/>
</dbReference>
<evidence type="ECO:0000256" key="1">
    <source>
        <dbReference type="SAM" id="SignalP"/>
    </source>
</evidence>
<evidence type="ECO:0000313" key="2">
    <source>
        <dbReference type="EMBL" id="MBW79693.1"/>
    </source>
</evidence>
<organism evidence="2">
    <name type="scientific">Anopheles darlingi</name>
    <name type="common">Mosquito</name>
    <dbReference type="NCBI Taxonomy" id="43151"/>
    <lineage>
        <taxon>Eukaryota</taxon>
        <taxon>Metazoa</taxon>
        <taxon>Ecdysozoa</taxon>
        <taxon>Arthropoda</taxon>
        <taxon>Hexapoda</taxon>
        <taxon>Insecta</taxon>
        <taxon>Pterygota</taxon>
        <taxon>Neoptera</taxon>
        <taxon>Endopterygota</taxon>
        <taxon>Diptera</taxon>
        <taxon>Nematocera</taxon>
        <taxon>Culicoidea</taxon>
        <taxon>Culicidae</taxon>
        <taxon>Anophelinae</taxon>
        <taxon>Anopheles</taxon>
    </lineage>
</organism>
<feature type="chain" id="PRO_5014882713" evidence="1">
    <location>
        <begin position="30"/>
        <end position="72"/>
    </location>
</feature>
<sequence>MLRKPPNCLSVGLGLGHVLLTIFVPEGMSLLLPCCSCCVPPPPFFSSPSPAIPFYSSHESCNLITNADTIAP</sequence>
<protein>
    <submittedName>
        <fullName evidence="2">Putative secreted protein</fullName>
    </submittedName>
</protein>
<feature type="signal peptide" evidence="1">
    <location>
        <begin position="1"/>
        <end position="29"/>
    </location>
</feature>
<accession>A0A2M4DQ48</accession>
<reference evidence="2" key="1">
    <citation type="submission" date="2018-01" db="EMBL/GenBank/DDBJ databases">
        <title>An insight into the sialome of Amazonian anophelines.</title>
        <authorList>
            <person name="Ribeiro J.M."/>
            <person name="Scarpassa V."/>
            <person name="Calvo E."/>
        </authorList>
    </citation>
    <scope>NUCLEOTIDE SEQUENCE</scope>
</reference>
<name>A0A2M4DQ48_ANODA</name>
<keyword evidence="1" id="KW-0732">Signal</keyword>